<keyword evidence="1" id="KW-0645">Protease</keyword>
<protein>
    <recommendedName>
        <fullName evidence="4">Peptidase M20 dimerisation domain-containing protein</fullName>
    </recommendedName>
</protein>
<dbReference type="Pfam" id="PF01546">
    <property type="entry name" value="Peptidase_M20"/>
    <property type="match status" value="1"/>
</dbReference>
<dbReference type="AlphaFoldDB" id="A0A0F9FUN9"/>
<dbReference type="GO" id="GO:0006508">
    <property type="term" value="P:proteolysis"/>
    <property type="evidence" value="ECO:0007669"/>
    <property type="project" value="UniProtKB-KW"/>
</dbReference>
<feature type="domain" description="Peptidase M20 dimerisation" evidence="4">
    <location>
        <begin position="192"/>
        <end position="344"/>
    </location>
</feature>
<dbReference type="Gene3D" id="3.30.70.360">
    <property type="match status" value="1"/>
</dbReference>
<dbReference type="SUPFAM" id="SSF53187">
    <property type="entry name" value="Zn-dependent exopeptidases"/>
    <property type="match status" value="1"/>
</dbReference>
<accession>A0A0F9FUN9</accession>
<dbReference type="Pfam" id="PF07687">
    <property type="entry name" value="M20_dimer"/>
    <property type="match status" value="1"/>
</dbReference>
<dbReference type="PANTHER" id="PTHR43270:SF8">
    <property type="entry name" value="DI- AND TRIPEPTIDASE DUG2-RELATED"/>
    <property type="match status" value="1"/>
</dbReference>
<comment type="caution">
    <text evidence="5">The sequence shown here is derived from an EMBL/GenBank/DDBJ whole genome shotgun (WGS) entry which is preliminary data.</text>
</comment>
<keyword evidence="2" id="KW-0479">Metal-binding</keyword>
<sequence length="443" mass="49646">MSLNEVYSVLLKKKKESLDLLFEFLKIPSIAAQNLGEKASTNFLERIFGEAGFNCSTFETNGFAVFTAELNTDSDKTITFYDHYDVQPVNNELWESPPFEPTIRDGKIFARGVADNKGEIICRLQAIKAYRDVFGKIPVNIKFILEGEEEIGSLNLGYFVENNKEFVLGTDLCIWEFGGKDTEGIQNIYLGVKGCLYLELKTDTIGIDVHSGRTQFVDNAAYELTWALAVLKDRNDKILVPGFYDNIPEPTEEELLIIDNFNLKEEEMKKTYGIDKIRLGLSGVELKRKFFLEPTINICGVWSGYQGLGSKTIVPHEAFAKVDCRLVPGQNAKDIVEKIRKFWDNNGFSHIEITEWDGYEAVKTLPTNPLAQAVIQTVLEVSGHDPIVWPLAGGSGPMYLFPGVPCISIGTSNSQSNAHAPNENIYIDDWIEGMKTIATLIHE</sequence>
<gene>
    <name evidence="5" type="ORF">LCGC14_2261320</name>
</gene>
<dbReference type="GO" id="GO:0005829">
    <property type="term" value="C:cytosol"/>
    <property type="evidence" value="ECO:0007669"/>
    <property type="project" value="TreeGrafter"/>
</dbReference>
<dbReference type="GO" id="GO:0008233">
    <property type="term" value="F:peptidase activity"/>
    <property type="evidence" value="ECO:0007669"/>
    <property type="project" value="UniProtKB-KW"/>
</dbReference>
<dbReference type="InterPro" id="IPR011650">
    <property type="entry name" value="Peptidase_M20_dimer"/>
</dbReference>
<proteinExistence type="predicted"/>
<reference evidence="5" key="1">
    <citation type="journal article" date="2015" name="Nature">
        <title>Complex archaea that bridge the gap between prokaryotes and eukaryotes.</title>
        <authorList>
            <person name="Spang A."/>
            <person name="Saw J.H."/>
            <person name="Jorgensen S.L."/>
            <person name="Zaremba-Niedzwiedzka K."/>
            <person name="Martijn J."/>
            <person name="Lind A.E."/>
            <person name="van Eijk R."/>
            <person name="Schleper C."/>
            <person name="Guy L."/>
            <person name="Ettema T.J."/>
        </authorList>
    </citation>
    <scope>NUCLEOTIDE SEQUENCE</scope>
</reference>
<evidence type="ECO:0000313" key="5">
    <source>
        <dbReference type="EMBL" id="KKL54847.1"/>
    </source>
</evidence>
<dbReference type="EMBL" id="LAZR01031055">
    <property type="protein sequence ID" value="KKL54847.1"/>
    <property type="molecule type" value="Genomic_DNA"/>
</dbReference>
<dbReference type="InterPro" id="IPR051458">
    <property type="entry name" value="Cyt/Met_Dipeptidase"/>
</dbReference>
<evidence type="ECO:0000256" key="1">
    <source>
        <dbReference type="ARBA" id="ARBA00022670"/>
    </source>
</evidence>
<dbReference type="GO" id="GO:0046872">
    <property type="term" value="F:metal ion binding"/>
    <property type="evidence" value="ECO:0007669"/>
    <property type="project" value="UniProtKB-KW"/>
</dbReference>
<dbReference type="NCBIfam" id="NF005034">
    <property type="entry name" value="PRK06446.1"/>
    <property type="match status" value="1"/>
</dbReference>
<dbReference type="PANTHER" id="PTHR43270">
    <property type="entry name" value="BETA-ALA-HIS DIPEPTIDASE"/>
    <property type="match status" value="1"/>
</dbReference>
<organism evidence="5">
    <name type="scientific">marine sediment metagenome</name>
    <dbReference type="NCBI Taxonomy" id="412755"/>
    <lineage>
        <taxon>unclassified sequences</taxon>
        <taxon>metagenomes</taxon>
        <taxon>ecological metagenomes</taxon>
    </lineage>
</organism>
<dbReference type="InterPro" id="IPR002933">
    <property type="entry name" value="Peptidase_M20"/>
</dbReference>
<evidence type="ECO:0000256" key="2">
    <source>
        <dbReference type="ARBA" id="ARBA00022723"/>
    </source>
</evidence>
<dbReference type="Gene3D" id="3.40.630.10">
    <property type="entry name" value="Zn peptidases"/>
    <property type="match status" value="1"/>
</dbReference>
<dbReference type="GO" id="GO:0009014">
    <property type="term" value="F:succinyl-diaminopimelate desuccinylase activity"/>
    <property type="evidence" value="ECO:0007669"/>
    <property type="project" value="TreeGrafter"/>
</dbReference>
<evidence type="ECO:0000259" key="4">
    <source>
        <dbReference type="Pfam" id="PF07687"/>
    </source>
</evidence>
<dbReference type="GO" id="GO:0009089">
    <property type="term" value="P:lysine biosynthetic process via diaminopimelate"/>
    <property type="evidence" value="ECO:0007669"/>
    <property type="project" value="TreeGrafter"/>
</dbReference>
<keyword evidence="3" id="KW-0378">Hydrolase</keyword>
<name>A0A0F9FUN9_9ZZZZ</name>
<evidence type="ECO:0000256" key="3">
    <source>
        <dbReference type="ARBA" id="ARBA00022801"/>
    </source>
</evidence>